<gene>
    <name evidence="2" type="ORF">BZK31_16900</name>
</gene>
<dbReference type="AlphaFoldDB" id="A0A1X0N5B8"/>
<evidence type="ECO:0000313" key="3">
    <source>
        <dbReference type="Proteomes" id="UP000192815"/>
    </source>
</evidence>
<keyword evidence="3" id="KW-1185">Reference proteome</keyword>
<name>A0A1X0N5B8_9PSED</name>
<feature type="non-terminal residue" evidence="2">
    <location>
        <position position="1"/>
    </location>
</feature>
<evidence type="ECO:0000256" key="1">
    <source>
        <dbReference type="SAM" id="MobiDB-lite"/>
    </source>
</evidence>
<dbReference type="EMBL" id="MUIO01000067">
    <property type="protein sequence ID" value="ORC58107.1"/>
    <property type="molecule type" value="Genomic_DNA"/>
</dbReference>
<dbReference type="Proteomes" id="UP000192815">
    <property type="component" value="Unassembled WGS sequence"/>
</dbReference>
<comment type="caution">
    <text evidence="2">The sequence shown here is derived from an EMBL/GenBank/DDBJ whole genome shotgun (WGS) entry which is preliminary data.</text>
</comment>
<accession>A0A1X0N5B8</accession>
<feature type="region of interest" description="Disordered" evidence="1">
    <location>
        <begin position="65"/>
        <end position="87"/>
    </location>
</feature>
<evidence type="ECO:0000313" key="2">
    <source>
        <dbReference type="EMBL" id="ORC58107.1"/>
    </source>
</evidence>
<feature type="compositionally biased region" description="Polar residues" evidence="1">
    <location>
        <begin position="65"/>
        <end position="74"/>
    </location>
</feature>
<dbReference type="OrthoDB" id="3196789at2"/>
<dbReference type="STRING" id="1958950.BZK31_16900"/>
<proteinExistence type="predicted"/>
<sequence length="87" mass="9416">ADYLAAVANVGVDVLYVLTSRRTTGVELDNIVNRMSYASGAPDDIFVEVQQAVRHLVNTIEELSSTYDTGSRQPSGMARKSPVTAEQ</sequence>
<reference evidence="3" key="1">
    <citation type="submission" date="2017-02" db="EMBL/GenBank/DDBJ databases">
        <title>Pseudomonas floridae sp. nov., a novel pathogenic bacterial species isolated from tomato.</title>
        <authorList>
            <person name="Timilsina S."/>
            <person name="Vallad G.E."/>
            <person name="Jones J.B."/>
        </authorList>
    </citation>
    <scope>NUCLEOTIDE SEQUENCE [LARGE SCALE GENOMIC DNA]</scope>
    <source>
        <strain evidence="3">GEV388</strain>
    </source>
</reference>
<protein>
    <submittedName>
        <fullName evidence="2">Transcriptional regulator</fullName>
    </submittedName>
</protein>
<organism evidence="2 3">
    <name type="scientific">Pseudomonas floridensis</name>
    <dbReference type="NCBI Taxonomy" id="1958950"/>
    <lineage>
        <taxon>Bacteria</taxon>
        <taxon>Pseudomonadati</taxon>
        <taxon>Pseudomonadota</taxon>
        <taxon>Gammaproteobacteria</taxon>
        <taxon>Pseudomonadales</taxon>
        <taxon>Pseudomonadaceae</taxon>
        <taxon>Pseudomonas</taxon>
    </lineage>
</organism>